<comment type="catalytic activity">
    <reaction evidence="9">
        <text>L-seryl-[protein] + ATP = O-phospho-L-seryl-[protein] + ADP + H(+)</text>
        <dbReference type="Rhea" id="RHEA:17989"/>
        <dbReference type="Rhea" id="RHEA-COMP:9863"/>
        <dbReference type="Rhea" id="RHEA-COMP:11604"/>
        <dbReference type="ChEBI" id="CHEBI:15378"/>
        <dbReference type="ChEBI" id="CHEBI:29999"/>
        <dbReference type="ChEBI" id="CHEBI:30616"/>
        <dbReference type="ChEBI" id="CHEBI:83421"/>
        <dbReference type="ChEBI" id="CHEBI:456216"/>
        <dbReference type="EC" id="2.7.11.1"/>
    </reaction>
</comment>
<protein>
    <recommendedName>
        <fullName evidence="2">non-specific serine/threonine protein kinase</fullName>
        <ecNumber evidence="2">2.7.11.1</ecNumber>
    </recommendedName>
</protein>
<evidence type="ECO:0000256" key="12">
    <source>
        <dbReference type="SAM" id="Phobius"/>
    </source>
</evidence>
<keyword evidence="3 11" id="KW-0723">Serine/threonine-protein kinase</keyword>
<evidence type="ECO:0000259" key="13">
    <source>
        <dbReference type="PROSITE" id="PS50011"/>
    </source>
</evidence>
<keyword evidence="12" id="KW-0812">Transmembrane</keyword>
<evidence type="ECO:0000313" key="14">
    <source>
        <dbReference type="Proteomes" id="UP000887575"/>
    </source>
</evidence>
<dbReference type="InterPro" id="IPR050660">
    <property type="entry name" value="NEK_Ser/Thr_kinase"/>
</dbReference>
<evidence type="ECO:0000256" key="11">
    <source>
        <dbReference type="RuleBase" id="RU000304"/>
    </source>
</evidence>
<evidence type="ECO:0000256" key="10">
    <source>
        <dbReference type="PROSITE-ProRule" id="PRU10141"/>
    </source>
</evidence>
<keyword evidence="6" id="KW-0418">Kinase</keyword>
<keyword evidence="14" id="KW-1185">Reference proteome</keyword>
<dbReference type="InterPro" id="IPR008271">
    <property type="entry name" value="Ser/Thr_kinase_AS"/>
</dbReference>
<evidence type="ECO:0000256" key="6">
    <source>
        <dbReference type="ARBA" id="ARBA00022777"/>
    </source>
</evidence>
<dbReference type="InterPro" id="IPR017441">
    <property type="entry name" value="Protein_kinase_ATP_BS"/>
</dbReference>
<comment type="catalytic activity">
    <reaction evidence="8">
        <text>L-threonyl-[protein] + ATP = O-phospho-L-threonyl-[protein] + ADP + H(+)</text>
        <dbReference type="Rhea" id="RHEA:46608"/>
        <dbReference type="Rhea" id="RHEA-COMP:11060"/>
        <dbReference type="Rhea" id="RHEA-COMP:11605"/>
        <dbReference type="ChEBI" id="CHEBI:15378"/>
        <dbReference type="ChEBI" id="CHEBI:30013"/>
        <dbReference type="ChEBI" id="CHEBI:30616"/>
        <dbReference type="ChEBI" id="CHEBI:61977"/>
        <dbReference type="ChEBI" id="CHEBI:456216"/>
        <dbReference type="EC" id="2.7.11.1"/>
    </reaction>
</comment>
<dbReference type="Pfam" id="PF00069">
    <property type="entry name" value="Pkinase"/>
    <property type="match status" value="1"/>
</dbReference>
<dbReference type="GO" id="GO:0004674">
    <property type="term" value="F:protein serine/threonine kinase activity"/>
    <property type="evidence" value="ECO:0007669"/>
    <property type="project" value="UniProtKB-KW"/>
</dbReference>
<dbReference type="GO" id="GO:0005634">
    <property type="term" value="C:nucleus"/>
    <property type="evidence" value="ECO:0007669"/>
    <property type="project" value="TreeGrafter"/>
</dbReference>
<keyword evidence="5 10" id="KW-0547">Nucleotide-binding</keyword>
<feature type="binding site" evidence="10">
    <location>
        <position position="193"/>
    </location>
    <ligand>
        <name>ATP</name>
        <dbReference type="ChEBI" id="CHEBI:30616"/>
    </ligand>
</feature>
<keyword evidence="7 10" id="KW-0067">ATP-binding</keyword>
<comment type="similarity">
    <text evidence="1">Belongs to the protein kinase superfamily. NEK Ser/Thr protein kinase family. NIMA subfamily.</text>
</comment>
<name>A0AAF3FMT4_9BILA</name>
<organism evidence="14 15">
    <name type="scientific">Mesorhabditis belari</name>
    <dbReference type="NCBI Taxonomy" id="2138241"/>
    <lineage>
        <taxon>Eukaryota</taxon>
        <taxon>Metazoa</taxon>
        <taxon>Ecdysozoa</taxon>
        <taxon>Nematoda</taxon>
        <taxon>Chromadorea</taxon>
        <taxon>Rhabditida</taxon>
        <taxon>Rhabditina</taxon>
        <taxon>Rhabditomorpha</taxon>
        <taxon>Rhabditoidea</taxon>
        <taxon>Rhabditidae</taxon>
        <taxon>Mesorhabditinae</taxon>
        <taxon>Mesorhabditis</taxon>
    </lineage>
</organism>
<dbReference type="Gene3D" id="3.30.200.20">
    <property type="entry name" value="Phosphorylase Kinase, domain 1"/>
    <property type="match status" value="1"/>
</dbReference>
<dbReference type="EC" id="2.7.11.1" evidence="2"/>
<dbReference type="PROSITE" id="PS00108">
    <property type="entry name" value="PROTEIN_KINASE_ST"/>
    <property type="match status" value="1"/>
</dbReference>
<dbReference type="PANTHER" id="PTHR43671:SF98">
    <property type="entry name" value="SERINE_THREONINE-PROTEIN KINASE NEK11"/>
    <property type="match status" value="1"/>
</dbReference>
<feature type="transmembrane region" description="Helical" evidence="12">
    <location>
        <begin position="112"/>
        <end position="134"/>
    </location>
</feature>
<evidence type="ECO:0000256" key="8">
    <source>
        <dbReference type="ARBA" id="ARBA00047899"/>
    </source>
</evidence>
<dbReference type="SMART" id="SM00220">
    <property type="entry name" value="S_TKc"/>
    <property type="match status" value="1"/>
</dbReference>
<dbReference type="PROSITE" id="PS00107">
    <property type="entry name" value="PROTEIN_KINASE_ATP"/>
    <property type="match status" value="1"/>
</dbReference>
<accession>A0AAF3FMT4</accession>
<dbReference type="WBParaSite" id="MBELARI_LOCUS74.1">
    <property type="protein sequence ID" value="MBELARI_LOCUS74.1"/>
    <property type="gene ID" value="MBELARI_LOCUS74"/>
</dbReference>
<keyword evidence="12" id="KW-0472">Membrane</keyword>
<reference evidence="15" key="1">
    <citation type="submission" date="2024-02" db="UniProtKB">
        <authorList>
            <consortium name="WormBaseParasite"/>
        </authorList>
    </citation>
    <scope>IDENTIFICATION</scope>
</reference>
<feature type="domain" description="Protein kinase" evidence="13">
    <location>
        <begin position="166"/>
        <end position="391"/>
    </location>
</feature>
<keyword evidence="4" id="KW-0808">Transferase</keyword>
<sequence>MATNEIHGILYDDARKLLGEDELYCVFKNLTFGFFALHNKVEFGCFSCDSKENEILFHKLNDELKKRESLPDFTHVTAGKDVFHFCNWLELLMEQSETSPVLDPNQNPINSFAAWIILLCMSFSIIIILALWVWKRNCVQEKSSFNGKQMDENLEMLNITNPTGPTFEESEIGNGAHGRVVVLKGYPEPAVKKILTSKDPQYLDRFKQEFEFLKALKHPHVVKLLWNIVNVEIYLVVSDLKKENKFPVLLDPTIVYSMKMVITWGEQLFDAVHYMYREKSVVHRDIKPDNIFVTMSFDLKIGDFGLAKHIEKTCVGSCVGTHRYMSPSQDSNESQQASHRNDVYGLGLVLWEIVERSKPNCPEQLQAIIERCANFDREARPKASEILHQILFIKKEDVFIKALKFLIDQTEQTTIFRPIGFDRTEERVPIDGMTSSYHDLLPHHA</sequence>
<dbReference type="InterPro" id="IPR011009">
    <property type="entry name" value="Kinase-like_dom_sf"/>
</dbReference>
<dbReference type="Gene3D" id="1.10.510.10">
    <property type="entry name" value="Transferase(Phosphotransferase) domain 1"/>
    <property type="match status" value="1"/>
</dbReference>
<evidence type="ECO:0000256" key="3">
    <source>
        <dbReference type="ARBA" id="ARBA00022527"/>
    </source>
</evidence>
<evidence type="ECO:0000256" key="9">
    <source>
        <dbReference type="ARBA" id="ARBA00048679"/>
    </source>
</evidence>
<dbReference type="PROSITE" id="PS50011">
    <property type="entry name" value="PROTEIN_KINASE_DOM"/>
    <property type="match status" value="1"/>
</dbReference>
<evidence type="ECO:0000256" key="5">
    <source>
        <dbReference type="ARBA" id="ARBA00022741"/>
    </source>
</evidence>
<dbReference type="CDD" id="cd00180">
    <property type="entry name" value="PKc"/>
    <property type="match status" value="1"/>
</dbReference>
<evidence type="ECO:0000256" key="4">
    <source>
        <dbReference type="ARBA" id="ARBA00022679"/>
    </source>
</evidence>
<evidence type="ECO:0000313" key="15">
    <source>
        <dbReference type="WBParaSite" id="MBELARI_LOCUS74.1"/>
    </source>
</evidence>
<keyword evidence="12" id="KW-1133">Transmembrane helix</keyword>
<evidence type="ECO:0000256" key="2">
    <source>
        <dbReference type="ARBA" id="ARBA00012513"/>
    </source>
</evidence>
<dbReference type="AlphaFoldDB" id="A0AAF3FMT4"/>
<dbReference type="SUPFAM" id="SSF56112">
    <property type="entry name" value="Protein kinase-like (PK-like)"/>
    <property type="match status" value="1"/>
</dbReference>
<proteinExistence type="inferred from homology"/>
<dbReference type="PANTHER" id="PTHR43671">
    <property type="entry name" value="SERINE/THREONINE-PROTEIN KINASE NEK"/>
    <property type="match status" value="1"/>
</dbReference>
<dbReference type="Proteomes" id="UP000887575">
    <property type="component" value="Unassembled WGS sequence"/>
</dbReference>
<dbReference type="InterPro" id="IPR000719">
    <property type="entry name" value="Prot_kinase_dom"/>
</dbReference>
<dbReference type="GO" id="GO:0005524">
    <property type="term" value="F:ATP binding"/>
    <property type="evidence" value="ECO:0007669"/>
    <property type="project" value="UniProtKB-UniRule"/>
</dbReference>
<evidence type="ECO:0000256" key="1">
    <source>
        <dbReference type="ARBA" id="ARBA00010886"/>
    </source>
</evidence>
<evidence type="ECO:0000256" key="7">
    <source>
        <dbReference type="ARBA" id="ARBA00022840"/>
    </source>
</evidence>